<evidence type="ECO:0000256" key="6">
    <source>
        <dbReference type="HAMAP-Rule" id="MF_01926"/>
    </source>
</evidence>
<comment type="caution">
    <text evidence="7">The sequence shown here is derived from an EMBL/GenBank/DDBJ whole genome shotgun (WGS) entry which is preliminary data.</text>
</comment>
<name>A0NKL2_OENOE</name>
<dbReference type="Pfam" id="PF02700">
    <property type="entry name" value="PurS"/>
    <property type="match status" value="1"/>
</dbReference>
<dbReference type="HOGENOM" id="CLU_164833_0_0_9"/>
<evidence type="ECO:0000313" key="7">
    <source>
        <dbReference type="EMBL" id="EAV38902.1"/>
    </source>
</evidence>
<dbReference type="NCBIfam" id="TIGR00302">
    <property type="entry name" value="phosphoribosylformylglycinamidine synthase subunit PurS"/>
    <property type="match status" value="1"/>
</dbReference>
<dbReference type="GO" id="GO:0006189">
    <property type="term" value="P:'de novo' IMP biosynthetic process"/>
    <property type="evidence" value="ECO:0007669"/>
    <property type="project" value="UniProtKB-UniRule"/>
</dbReference>
<proteinExistence type="inferred from homology"/>
<dbReference type="HAMAP" id="MF_01926">
    <property type="entry name" value="PurS"/>
    <property type="match status" value="1"/>
</dbReference>
<protein>
    <recommendedName>
        <fullName evidence="6">Phosphoribosylformylglycinamidine synthase subunit PurS</fullName>
        <shortName evidence="6">FGAM synthase</shortName>
        <ecNumber evidence="6">6.3.5.3</ecNumber>
    </recommendedName>
    <alternativeName>
        <fullName evidence="6">Formylglycinamide ribonucleotide amidotransferase subunit III</fullName>
        <shortName evidence="6">FGAR amidotransferase III</shortName>
        <shortName evidence="6">FGAR-AT III</shortName>
    </alternativeName>
    <alternativeName>
        <fullName evidence="6">Phosphoribosylformylglycinamidine synthase subunit III</fullName>
    </alternativeName>
</protein>
<dbReference type="GO" id="GO:0005737">
    <property type="term" value="C:cytoplasm"/>
    <property type="evidence" value="ECO:0007669"/>
    <property type="project" value="UniProtKB-SubCell"/>
</dbReference>
<dbReference type="Gene3D" id="3.30.1280.10">
    <property type="entry name" value="Phosphoribosylformylglycinamidine synthase subunit PurS"/>
    <property type="match status" value="1"/>
</dbReference>
<dbReference type="EC" id="6.3.5.3" evidence="6"/>
<dbReference type="EMBL" id="AAUV01000059">
    <property type="protein sequence ID" value="EAV38902.1"/>
    <property type="molecule type" value="Genomic_DNA"/>
</dbReference>
<keyword evidence="3 6" id="KW-0547">Nucleotide-binding</keyword>
<keyword evidence="4 6" id="KW-0658">Purine biosynthesis</keyword>
<dbReference type="UniPathway" id="UPA00074">
    <property type="reaction ID" value="UER00128"/>
</dbReference>
<accession>A0NKL2</accession>
<gene>
    <name evidence="6 7" type="primary">purS</name>
    <name evidence="7" type="ORF">OENOO_64010</name>
</gene>
<evidence type="ECO:0000256" key="4">
    <source>
        <dbReference type="ARBA" id="ARBA00022755"/>
    </source>
</evidence>
<evidence type="ECO:0000256" key="1">
    <source>
        <dbReference type="ARBA" id="ARBA00022490"/>
    </source>
</evidence>
<evidence type="ECO:0000256" key="2">
    <source>
        <dbReference type="ARBA" id="ARBA00022598"/>
    </source>
</evidence>
<dbReference type="GO" id="GO:0004642">
    <property type="term" value="F:phosphoribosylformylglycinamidine synthase activity"/>
    <property type="evidence" value="ECO:0007669"/>
    <property type="project" value="UniProtKB-UniRule"/>
</dbReference>
<comment type="function">
    <text evidence="6">Part of the phosphoribosylformylglycinamidine synthase complex involved in the purines biosynthetic pathway. Catalyzes the ATP-dependent conversion of formylglycinamide ribonucleotide (FGAR) and glutamine to yield formylglycinamidine ribonucleotide (FGAM) and glutamate. The FGAM synthase complex is composed of three subunits. PurQ produces an ammonia molecule by converting glutamine to glutamate. PurL transfers the ammonia molecule to FGAR to form FGAM in an ATP-dependent manner. PurS interacts with PurQ and PurL and is thought to assist in the transfer of the ammonia molecule from PurQ to PurL.</text>
</comment>
<comment type="subcellular location">
    <subcellularLocation>
        <location evidence="6">Cytoplasm</location>
    </subcellularLocation>
</comment>
<keyword evidence="5 6" id="KW-0067">ATP-binding</keyword>
<dbReference type="Proteomes" id="UP000003346">
    <property type="component" value="Unassembled WGS sequence"/>
</dbReference>
<keyword evidence="2 6" id="KW-0436">Ligase</keyword>
<organism evidence="7 8">
    <name type="scientific">Oenococcus oeni ATCC BAA-1163</name>
    <dbReference type="NCBI Taxonomy" id="379360"/>
    <lineage>
        <taxon>Bacteria</taxon>
        <taxon>Bacillati</taxon>
        <taxon>Bacillota</taxon>
        <taxon>Bacilli</taxon>
        <taxon>Lactobacillales</taxon>
        <taxon>Lactobacillaceae</taxon>
        <taxon>Oenococcus</taxon>
    </lineage>
</organism>
<dbReference type="NCBIfam" id="NF004630">
    <property type="entry name" value="PRK05974.1"/>
    <property type="match status" value="1"/>
</dbReference>
<comment type="pathway">
    <text evidence="6">Purine metabolism; IMP biosynthesis via de novo pathway; 5-amino-1-(5-phospho-D-ribosyl)imidazole from N(2)-formyl-N(1)-(5-phospho-D-ribosyl)glycinamide: step 1/2.</text>
</comment>
<evidence type="ECO:0000313" key="8">
    <source>
        <dbReference type="Proteomes" id="UP000003346"/>
    </source>
</evidence>
<evidence type="ECO:0000256" key="3">
    <source>
        <dbReference type="ARBA" id="ARBA00022741"/>
    </source>
</evidence>
<comment type="similarity">
    <text evidence="6">Belongs to the PurS family.</text>
</comment>
<reference evidence="7 8" key="1">
    <citation type="submission" date="2006-11" db="EMBL/GenBank/DDBJ databases">
        <authorList>
            <consortium name="Laboratoire de Microbiologie (Universite Bourgogne)"/>
            <consortium name="GENOME Express"/>
            <consortium name="UMR Oenologie Ampelologie (Universite Bordeaux 2)"/>
            <person name="Guzzo J."/>
        </authorList>
    </citation>
    <scope>NUCLEOTIDE SEQUENCE [LARGE SCALE GENOMIC DNA]</scope>
    <source>
        <strain evidence="7 8">ATCC BAA-1163</strain>
    </source>
</reference>
<dbReference type="InterPro" id="IPR036604">
    <property type="entry name" value="PurS-like_sf"/>
</dbReference>
<evidence type="ECO:0000256" key="5">
    <source>
        <dbReference type="ARBA" id="ARBA00022840"/>
    </source>
</evidence>
<dbReference type="PANTHER" id="PTHR34696:SF1">
    <property type="entry name" value="PHOSPHORIBOSYLFORMYLGLYCINAMIDINE SYNTHASE SUBUNIT PURS"/>
    <property type="match status" value="1"/>
</dbReference>
<comment type="catalytic activity">
    <reaction evidence="6">
        <text>N(2)-formyl-N(1)-(5-phospho-beta-D-ribosyl)glycinamide + L-glutamine + ATP + H2O = 2-formamido-N(1)-(5-O-phospho-beta-D-ribosyl)acetamidine + L-glutamate + ADP + phosphate + H(+)</text>
        <dbReference type="Rhea" id="RHEA:17129"/>
        <dbReference type="ChEBI" id="CHEBI:15377"/>
        <dbReference type="ChEBI" id="CHEBI:15378"/>
        <dbReference type="ChEBI" id="CHEBI:29985"/>
        <dbReference type="ChEBI" id="CHEBI:30616"/>
        <dbReference type="ChEBI" id="CHEBI:43474"/>
        <dbReference type="ChEBI" id="CHEBI:58359"/>
        <dbReference type="ChEBI" id="CHEBI:147286"/>
        <dbReference type="ChEBI" id="CHEBI:147287"/>
        <dbReference type="ChEBI" id="CHEBI:456216"/>
        <dbReference type="EC" id="6.3.5.3"/>
    </reaction>
</comment>
<comment type="subunit">
    <text evidence="6">Part of the FGAM synthase complex composed of 1 PurL, 1 PurQ and 2 PurS subunits.</text>
</comment>
<sequence>MQGKIKMFLAKIYVTYKPSILDPQGEVIKSALHRLDYTDVNSVMQGKYFEIKLEAKDQRTAAKEIEEFSDELLINVNMETFTYKLSEISSVEE</sequence>
<dbReference type="PANTHER" id="PTHR34696">
    <property type="entry name" value="PHOSPHORIBOSYLFORMYLGLYCINAMIDINE SYNTHASE SUBUNIT PURS"/>
    <property type="match status" value="1"/>
</dbReference>
<keyword evidence="1 6" id="KW-0963">Cytoplasm</keyword>
<dbReference type="AlphaFoldDB" id="A0NKL2"/>
<dbReference type="GO" id="GO:0005524">
    <property type="term" value="F:ATP binding"/>
    <property type="evidence" value="ECO:0007669"/>
    <property type="project" value="UniProtKB-UniRule"/>
</dbReference>
<dbReference type="SUPFAM" id="SSF82697">
    <property type="entry name" value="PurS-like"/>
    <property type="match status" value="1"/>
</dbReference>
<dbReference type="InterPro" id="IPR003850">
    <property type="entry name" value="PurS"/>
</dbReference>